<feature type="chain" id="PRO_5015127872" description="Ig-like domain-containing protein" evidence="1">
    <location>
        <begin position="21"/>
        <end position="136"/>
    </location>
</feature>
<sequence length="136" mass="15296">MKNLILFLLLNFGMSIILHAQSCPAGFIWSNRTNCCIADCNCPDYGVDIQIEPNETIGACLIDSSSCLTYPNFPNPTDFEIRWYINNTLISDSIQLSYSLIVNSLNLGSGSHSLRAEYRRHSSCTWKNTGNITFYL</sequence>
<evidence type="ECO:0000256" key="1">
    <source>
        <dbReference type="SAM" id="SignalP"/>
    </source>
</evidence>
<keyword evidence="3" id="KW-1185">Reference proteome</keyword>
<organism evidence="2 3">
    <name type="scientific">Cecembia rubra</name>
    <dbReference type="NCBI Taxonomy" id="1485585"/>
    <lineage>
        <taxon>Bacteria</taxon>
        <taxon>Pseudomonadati</taxon>
        <taxon>Bacteroidota</taxon>
        <taxon>Cytophagia</taxon>
        <taxon>Cytophagales</taxon>
        <taxon>Cyclobacteriaceae</taxon>
        <taxon>Cecembia</taxon>
    </lineage>
</organism>
<proteinExistence type="predicted"/>
<keyword evidence="1" id="KW-0732">Signal</keyword>
<protein>
    <recommendedName>
        <fullName evidence="4">Ig-like domain-containing protein</fullName>
    </recommendedName>
</protein>
<accession>A0A2P8DM70</accession>
<evidence type="ECO:0000313" key="3">
    <source>
        <dbReference type="Proteomes" id="UP000240708"/>
    </source>
</evidence>
<gene>
    <name evidence="2" type="ORF">CLV48_1199</name>
</gene>
<dbReference type="EMBL" id="PYGF01000019">
    <property type="protein sequence ID" value="PSK98310.1"/>
    <property type="molecule type" value="Genomic_DNA"/>
</dbReference>
<name>A0A2P8DM70_9BACT</name>
<feature type="signal peptide" evidence="1">
    <location>
        <begin position="1"/>
        <end position="20"/>
    </location>
</feature>
<dbReference type="AlphaFoldDB" id="A0A2P8DM70"/>
<dbReference type="Proteomes" id="UP000240708">
    <property type="component" value="Unassembled WGS sequence"/>
</dbReference>
<evidence type="ECO:0008006" key="4">
    <source>
        <dbReference type="Google" id="ProtNLM"/>
    </source>
</evidence>
<reference evidence="2 3" key="1">
    <citation type="submission" date="2018-03" db="EMBL/GenBank/DDBJ databases">
        <title>Genomic Encyclopedia of Archaeal and Bacterial Type Strains, Phase II (KMG-II): from individual species to whole genera.</title>
        <authorList>
            <person name="Goeker M."/>
        </authorList>
    </citation>
    <scope>NUCLEOTIDE SEQUENCE [LARGE SCALE GENOMIC DNA]</scope>
    <source>
        <strain evidence="2 3">DSM 28057</strain>
    </source>
</reference>
<comment type="caution">
    <text evidence="2">The sequence shown here is derived from an EMBL/GenBank/DDBJ whole genome shotgun (WGS) entry which is preliminary data.</text>
</comment>
<evidence type="ECO:0000313" key="2">
    <source>
        <dbReference type="EMBL" id="PSK98310.1"/>
    </source>
</evidence>